<sequence length="730" mass="74424">MAKVDLDKDPDGKPKAEPTEKKPNSAPTEPGASDPNRDGDDIAKNVKDPTEWSSLRDQANNRTLRVDPAAVKACAEACRDLVATIIGYRDFITNNGMNNLRPFSHLEPGGRALAVRFNQKGNDVVQGMNLMSKVLENMGDTFIAAMRAYLAADGKSAADIDAIGGMGGIKPKPPQNAPIDIRPDKPGGDIAKLTPPSNADGAVPIAVRAAASFDIAGFVDFGRSLIGSDWRANEAGARYTWMAGSLGADLDAFNEKLRRVKEDAWSGTGKDAAIKAVQRFRDESMKFTESMNQLGKDLVYCSQWLWRTFNSMPEYDYHGCKYNDRLREYREAYNKHYVEGINGAVAAMPAIAMIGPPPPPANNNNNNNNNNNGTNNNGTNNGPINTTDPNSPYNPNNPNSLYNPNNPASPFNPNSPNNPNNPYSPFNPNNPNSPFNNKNPNSPYGSKGTGNEQSSNYSGKSEGNGKGGSGNGSGAGGSGSKGSGGGQSGSGGGKSGSGSGGGKSGGGESGSGAGKSGGGSSGAGSGAGTPPPSSRLSPPPGAGDGSGKGSKPPSAPPASPITDPKTPPPQTDPGSTQPPTLPQNPMQSVLPQLANALSQGIQGVTTAAMQGGAALAGLAASGKLPGMDIPGGGGGAGGGAGGPNGHAGPANPAEPSKLFPRAAIPYGPNMPPGLGQAGPMGGIPPAAPPGAANGANGRGEHKRAKFLDSVKHLEEAFGPQVEKVKPVIEP</sequence>
<reference evidence="2" key="1">
    <citation type="submission" date="2022-06" db="EMBL/GenBank/DDBJ databases">
        <title>Novel species in genus nocardia.</title>
        <authorList>
            <person name="Li F."/>
        </authorList>
    </citation>
    <scope>NUCLEOTIDE SEQUENCE</scope>
    <source>
        <strain evidence="2">CDC141</strain>
    </source>
</reference>
<feature type="compositionally biased region" description="Basic and acidic residues" evidence="1">
    <location>
        <begin position="35"/>
        <end position="50"/>
    </location>
</feature>
<feature type="compositionally biased region" description="Pro residues" evidence="1">
    <location>
        <begin position="529"/>
        <end position="541"/>
    </location>
</feature>
<evidence type="ECO:0000256" key="1">
    <source>
        <dbReference type="SAM" id="MobiDB-lite"/>
    </source>
</evidence>
<feature type="compositionally biased region" description="Basic and acidic residues" evidence="1">
    <location>
        <begin position="1"/>
        <end position="23"/>
    </location>
</feature>
<organism evidence="2 3">
    <name type="scientific">Nocardia pulmonis</name>
    <dbReference type="NCBI Taxonomy" id="2951408"/>
    <lineage>
        <taxon>Bacteria</taxon>
        <taxon>Bacillati</taxon>
        <taxon>Actinomycetota</taxon>
        <taxon>Actinomycetes</taxon>
        <taxon>Mycobacteriales</taxon>
        <taxon>Nocardiaceae</taxon>
        <taxon>Nocardia</taxon>
    </lineage>
</organism>
<evidence type="ECO:0000313" key="2">
    <source>
        <dbReference type="EMBL" id="MCM6776080.1"/>
    </source>
</evidence>
<feature type="region of interest" description="Disordered" evidence="1">
    <location>
        <begin position="1"/>
        <end position="56"/>
    </location>
</feature>
<feature type="region of interest" description="Disordered" evidence="1">
    <location>
        <begin position="621"/>
        <end position="701"/>
    </location>
</feature>
<evidence type="ECO:0000313" key="3">
    <source>
        <dbReference type="Proteomes" id="UP001139157"/>
    </source>
</evidence>
<dbReference type="AlphaFoldDB" id="A0A9X2IZI9"/>
<name>A0A9X2IZI9_9NOCA</name>
<dbReference type="EMBL" id="JAMRXG010000009">
    <property type="protein sequence ID" value="MCM6776080.1"/>
    <property type="molecule type" value="Genomic_DNA"/>
</dbReference>
<keyword evidence="3" id="KW-1185">Reference proteome</keyword>
<feature type="compositionally biased region" description="Pro residues" evidence="1">
    <location>
        <begin position="553"/>
        <end position="571"/>
    </location>
</feature>
<dbReference type="Proteomes" id="UP001139157">
    <property type="component" value="Unassembled WGS sequence"/>
</dbReference>
<feature type="region of interest" description="Disordered" evidence="1">
    <location>
        <begin position="357"/>
        <end position="593"/>
    </location>
</feature>
<comment type="caution">
    <text evidence="2">The sequence shown here is derived from an EMBL/GenBank/DDBJ whole genome shotgun (WGS) entry which is preliminary data.</text>
</comment>
<dbReference type="RefSeq" id="WP_251914394.1">
    <property type="nucleotide sequence ID" value="NZ_JAMRXG010000009.1"/>
</dbReference>
<gene>
    <name evidence="2" type="ORF">NDR86_21590</name>
</gene>
<accession>A0A9X2IZI9</accession>
<feature type="compositionally biased region" description="Gly residues" evidence="1">
    <location>
        <begin position="462"/>
        <end position="527"/>
    </location>
</feature>
<feature type="compositionally biased region" description="Low complexity" evidence="1">
    <location>
        <begin position="362"/>
        <end position="443"/>
    </location>
</feature>
<proteinExistence type="predicted"/>
<feature type="compositionally biased region" description="Gly residues" evidence="1">
    <location>
        <begin position="629"/>
        <end position="645"/>
    </location>
</feature>
<feature type="compositionally biased region" description="Polar residues" evidence="1">
    <location>
        <begin position="574"/>
        <end position="593"/>
    </location>
</feature>
<protein>
    <submittedName>
        <fullName evidence="2">Uncharacterized protein</fullName>
    </submittedName>
</protein>